<dbReference type="Gramene" id="TraesWEE_scaffold_010803_01G000100.1">
    <property type="protein sequence ID" value="TraesWEE_scaffold_010803_01G000100.1"/>
    <property type="gene ID" value="TraesWEE_scaffold_010803_01G000100"/>
</dbReference>
<reference evidence="2" key="2">
    <citation type="submission" date="2018-10" db="UniProtKB">
        <authorList>
            <consortium name="EnsemblPlants"/>
        </authorList>
    </citation>
    <scope>IDENTIFICATION</scope>
</reference>
<dbReference type="Proteomes" id="UP000019116">
    <property type="component" value="Chromosome 2B"/>
</dbReference>
<evidence type="ECO:0000313" key="3">
    <source>
        <dbReference type="Proteomes" id="UP000019116"/>
    </source>
</evidence>
<evidence type="ECO:0000313" key="2">
    <source>
        <dbReference type="EnsemblPlants" id="TraesCS2B02G527400.1"/>
    </source>
</evidence>
<dbReference type="Pfam" id="PF20241">
    <property type="entry name" value="DUF6598"/>
    <property type="match status" value="1"/>
</dbReference>
<dbReference type="InterPro" id="IPR046533">
    <property type="entry name" value="DUF6598"/>
</dbReference>
<evidence type="ECO:0000259" key="1">
    <source>
        <dbReference type="Pfam" id="PF20241"/>
    </source>
</evidence>
<protein>
    <recommendedName>
        <fullName evidence="1">DUF6598 domain-containing protein</fullName>
    </recommendedName>
</protein>
<dbReference type="GeneID" id="123042336"/>
<dbReference type="OrthoDB" id="686823at2759"/>
<dbReference type="EnsemblPlants" id="TraesCS2B02G527400.1">
    <property type="protein sequence ID" value="TraesCS2B02G527400.1"/>
    <property type="gene ID" value="TraesCS2B02G527400"/>
</dbReference>
<feature type="domain" description="DUF6598" evidence="1">
    <location>
        <begin position="170"/>
        <end position="406"/>
    </location>
</feature>
<reference evidence="2" key="1">
    <citation type="submission" date="2018-08" db="EMBL/GenBank/DDBJ databases">
        <authorList>
            <person name="Rossello M."/>
        </authorList>
    </citation>
    <scope>NUCLEOTIDE SEQUENCE [LARGE SCALE GENOMIC DNA]</scope>
    <source>
        <strain evidence="2">cv. Chinese Spring</strain>
    </source>
</reference>
<dbReference type="AlphaFoldDB" id="A0A3B6CED0"/>
<gene>
    <name evidence="2" type="primary">LOC123042336</name>
</gene>
<dbReference type="Gramene" id="TraesCS2B02G527400.1">
    <property type="protein sequence ID" value="TraesCS2B02G527400.1"/>
    <property type="gene ID" value="TraesCS2B02G527400"/>
</dbReference>
<dbReference type="Gramene" id="TraesCS2B03G1320600.1">
    <property type="protein sequence ID" value="TraesCS2B03G1320600.1.CDS"/>
    <property type="gene ID" value="TraesCS2B03G1320600"/>
</dbReference>
<name>A0A3B6CED0_WHEAT</name>
<dbReference type="Gramene" id="TraesNOR2B03G01057720.1">
    <property type="protein sequence ID" value="TraesNOR2B03G01057720.1"/>
    <property type="gene ID" value="TraesNOR2B03G01057720"/>
</dbReference>
<accession>A0A3B6CED0</accession>
<dbReference type="PANTHER" id="PTHR33065">
    <property type="entry name" value="OS07G0486400 PROTEIN"/>
    <property type="match status" value="1"/>
</dbReference>
<sequence length="428" mass="47920">MVAEFALRGKEKMAEQEEKPVCPLDSCCEVIRDLWEHFPRYEHDLALLSKMQSISASIDMLRRLEPELDRKLRSMEVKAEEEEISRDDLGCKLRSMELKVDEEEVSKDEETKSESIAVGMVVEGLDAYRSCWESLWRPARSFEDMTLASSMLFTHCTPGRMPRNAIIGSTLQIYSVKVAEIHDIESPLKVYGVVAARDTVDSSRNPIFLRPRNGCQILNLQDRFLHLTGPCRAIVSMNPVDIEIELKLKGAAKSEDRILISKVYNHNGESLGTYLVGDMHCGIELCFQQLKQSIQATISRVRIVERDSSPFPHGGRVACFSLPHEQPEEIVMLDTKGGKMPMGKHRCLELSRKVVSVELEGKLKVMIQAYAPSGEITGGHVLFTPQKCGATKGICHLGETAVEVTVAWSLLPSPKETLPCPLPVDKIC</sequence>
<dbReference type="PANTHER" id="PTHR33065:SF183">
    <property type="entry name" value="DUF6598 DOMAIN-CONTAINING PROTEIN"/>
    <property type="match status" value="1"/>
</dbReference>
<keyword evidence="3" id="KW-1185">Reference proteome</keyword>
<organism evidence="2">
    <name type="scientific">Triticum aestivum</name>
    <name type="common">Wheat</name>
    <dbReference type="NCBI Taxonomy" id="4565"/>
    <lineage>
        <taxon>Eukaryota</taxon>
        <taxon>Viridiplantae</taxon>
        <taxon>Streptophyta</taxon>
        <taxon>Embryophyta</taxon>
        <taxon>Tracheophyta</taxon>
        <taxon>Spermatophyta</taxon>
        <taxon>Magnoliopsida</taxon>
        <taxon>Liliopsida</taxon>
        <taxon>Poales</taxon>
        <taxon>Poaceae</taxon>
        <taxon>BOP clade</taxon>
        <taxon>Pooideae</taxon>
        <taxon>Triticodae</taxon>
        <taxon>Triticeae</taxon>
        <taxon>Triticinae</taxon>
        <taxon>Triticum</taxon>
    </lineage>
</organism>
<dbReference type="RefSeq" id="XP_044320744.1">
    <property type="nucleotide sequence ID" value="XM_044464809.1"/>
</dbReference>
<proteinExistence type="predicted"/>